<protein>
    <submittedName>
        <fullName evidence="3">MxaK protein</fullName>
    </submittedName>
</protein>
<comment type="caution">
    <text evidence="3">The sequence shown here is derived from an EMBL/GenBank/DDBJ whole genome shotgun (WGS) entry which is preliminary data.</text>
</comment>
<gene>
    <name evidence="3" type="ORF">A7A08_02429</name>
</gene>
<dbReference type="Gene3D" id="1.25.40.10">
    <property type="entry name" value="Tetratricopeptide repeat domain"/>
    <property type="match status" value="1"/>
</dbReference>
<feature type="transmembrane region" description="Helical" evidence="2">
    <location>
        <begin position="35"/>
        <end position="56"/>
    </location>
</feature>
<dbReference type="SUPFAM" id="SSF48452">
    <property type="entry name" value="TPR-like"/>
    <property type="match status" value="1"/>
</dbReference>
<name>A0A1E2RWS4_9HYPH</name>
<evidence type="ECO:0000256" key="2">
    <source>
        <dbReference type="SAM" id="Phobius"/>
    </source>
</evidence>
<dbReference type="RefSeq" id="WP_083226705.1">
    <property type="nucleotide sequence ID" value="NZ_MASI01000006.1"/>
</dbReference>
<feature type="region of interest" description="Disordered" evidence="1">
    <location>
        <begin position="186"/>
        <end position="213"/>
    </location>
</feature>
<keyword evidence="4" id="KW-1185">Reference proteome</keyword>
<dbReference type="EMBL" id="MASI01000006">
    <property type="protein sequence ID" value="ODA66661.1"/>
    <property type="molecule type" value="Genomic_DNA"/>
</dbReference>
<evidence type="ECO:0000256" key="1">
    <source>
        <dbReference type="SAM" id="MobiDB-lite"/>
    </source>
</evidence>
<accession>A0A1E2RWS4</accession>
<dbReference type="STRING" id="1177755.A7A08_02429"/>
<evidence type="ECO:0000313" key="4">
    <source>
        <dbReference type="Proteomes" id="UP000095087"/>
    </source>
</evidence>
<organism evidence="3 4">
    <name type="scientific">Methyloligella halotolerans</name>
    <dbReference type="NCBI Taxonomy" id="1177755"/>
    <lineage>
        <taxon>Bacteria</taxon>
        <taxon>Pseudomonadati</taxon>
        <taxon>Pseudomonadota</taxon>
        <taxon>Alphaproteobacteria</taxon>
        <taxon>Hyphomicrobiales</taxon>
        <taxon>Hyphomicrobiaceae</taxon>
        <taxon>Methyloligella</taxon>
    </lineage>
</organism>
<keyword evidence="2" id="KW-1133">Transmembrane helix</keyword>
<dbReference type="InterPro" id="IPR011990">
    <property type="entry name" value="TPR-like_helical_dom_sf"/>
</dbReference>
<keyword evidence="2" id="KW-0472">Membrane</keyword>
<dbReference type="AlphaFoldDB" id="A0A1E2RWS4"/>
<reference evidence="3 4" key="1">
    <citation type="submission" date="2016-07" db="EMBL/GenBank/DDBJ databases">
        <title>Draft genome sequence of Methyloligella halotolerans C2T (VKM B-2706T=CCUG 61687T=DSM 25045T), a halotolerant polyhydroxybutyrate accumulating methylotroph.</title>
        <authorList>
            <person name="Vasilenko O.V."/>
            <person name="Doronina N.V."/>
            <person name="Poroshina M.N."/>
            <person name="Tarlachkov S.V."/>
            <person name="Trotsenko Y.A."/>
        </authorList>
    </citation>
    <scope>NUCLEOTIDE SEQUENCE [LARGE SCALE GENOMIC DNA]</scope>
    <source>
        <strain evidence="3 4">VKM B-2706</strain>
    </source>
</reference>
<keyword evidence="2" id="KW-0812">Transmembrane</keyword>
<dbReference type="Proteomes" id="UP000095087">
    <property type="component" value="Unassembled WGS sequence"/>
</dbReference>
<sequence length="213" mass="23774">MAQTDRTRHAPAADDHADDSLFAQWMPAYGAMRGLLLWLLLVGSVAACLYTGWLWLTVRQTNAEIASLLAGRNVEIDLTEAPSRLLAARGYYVLTRDRMPDAQAILDQASFRADDPDRADLLFNMANARMRAAYDFIDRGSFAKAISLVNLAKDEYRRALQLQPEAWDAKFNLAVAMRLVRDLPQAEAPADDEGEKPETRLWMELPGVPRGAP</sequence>
<proteinExistence type="predicted"/>
<dbReference type="OrthoDB" id="5567017at2"/>
<evidence type="ECO:0000313" key="3">
    <source>
        <dbReference type="EMBL" id="ODA66661.1"/>
    </source>
</evidence>